<protein>
    <recommendedName>
        <fullName evidence="2">NADP-dependent oxidoreductase domain-containing protein</fullName>
    </recommendedName>
</protein>
<feature type="domain" description="NADP-dependent oxidoreductase" evidence="2">
    <location>
        <begin position="233"/>
        <end position="542"/>
    </location>
</feature>
<reference evidence="3" key="2">
    <citation type="submission" date="2020-05" db="EMBL/GenBank/DDBJ databases">
        <authorList>
            <person name="Kim H.-S."/>
            <person name="Proctor R.H."/>
            <person name="Brown D.W."/>
        </authorList>
    </citation>
    <scope>NUCLEOTIDE SEQUENCE</scope>
    <source>
        <strain evidence="3">NRRL 45417</strain>
    </source>
</reference>
<dbReference type="PANTHER" id="PTHR43147">
    <property type="entry name" value="PROTEIN TAS"/>
    <property type="match status" value="1"/>
</dbReference>
<evidence type="ECO:0000313" key="4">
    <source>
        <dbReference type="Proteomes" id="UP000604273"/>
    </source>
</evidence>
<dbReference type="InterPro" id="IPR023210">
    <property type="entry name" value="NADP_OxRdtase_dom"/>
</dbReference>
<dbReference type="CDD" id="cd19101">
    <property type="entry name" value="AKR_unchar"/>
    <property type="match status" value="1"/>
</dbReference>
<dbReference type="Gene3D" id="3.20.20.100">
    <property type="entry name" value="NADP-dependent oxidoreductase domain"/>
    <property type="match status" value="1"/>
</dbReference>
<dbReference type="AlphaFoldDB" id="A0A8H4WTC9"/>
<dbReference type="InterPro" id="IPR036812">
    <property type="entry name" value="NAD(P)_OxRdtase_dom_sf"/>
</dbReference>
<evidence type="ECO:0000313" key="3">
    <source>
        <dbReference type="EMBL" id="KAF4950043.1"/>
    </source>
</evidence>
<dbReference type="OrthoDB" id="686384at2759"/>
<dbReference type="PANTHER" id="PTHR43147:SF2">
    <property type="entry name" value="NADP-DEPENDENT OXIDOREDUCTASE DOMAIN-CONTAINING PROTEIN"/>
    <property type="match status" value="1"/>
</dbReference>
<dbReference type="SUPFAM" id="SSF51430">
    <property type="entry name" value="NAD(P)-linked oxidoreductase"/>
    <property type="match status" value="1"/>
</dbReference>
<dbReference type="EMBL" id="JABFAI010000222">
    <property type="protein sequence ID" value="KAF4950043.1"/>
    <property type="molecule type" value="Genomic_DNA"/>
</dbReference>
<evidence type="ECO:0000256" key="1">
    <source>
        <dbReference type="ARBA" id="ARBA00023002"/>
    </source>
</evidence>
<accession>A0A8H4WTC9</accession>
<sequence>MAVSRNGSRNTAHVNMMTDSVIANLPPDGLRVIIRSLLASHPDVTASFEDATRQYLAQVQTNSSKSQFAALNIDGLEKTQRIARCMLGSGQAFDGVSILDKLVLRGAQIALDSSETEKKRIDSLLASLDGDLVQAMTAVTKRLAVSSGARAFSSIEQETIQRLFESLSQCQEMLKGTGIDFPYGRGMLTTANILGVGLPDSPEIRSSKFPSEIAHPPQAKETFQLGNRTLPRIFSGLWQMSSPAWGSAQMSKIIEGFSTYVQNGFTAFDMADHYGDAEVLYGRFRSLYPHKDEMFTATKYCVFHPMTVSREAVQANVSERCSRLQQEVIDLLQFHWQFWDNPQYIEALQYLAEDKRVARIGLCNFDTEHLERVVESGVKIYANQVQFSLIDSRPTVKMVDACLRHDIKLLTYGTLCGGFIADKWLNQPEPDVYDTNITPSQRKVNKSPSYVITILTMAKYYGMICSWGGWGLFQELLSALHTIATKHKVNISNIATRWVLDFPYVGAVIIGARIGMSEHTSENAATLGWSLDDDDRRVIEEVLSRSNRAGMFETMGDCGNEYR</sequence>
<evidence type="ECO:0000259" key="2">
    <source>
        <dbReference type="Pfam" id="PF00248"/>
    </source>
</evidence>
<keyword evidence="1" id="KW-0560">Oxidoreductase</keyword>
<keyword evidence="4" id="KW-1185">Reference proteome</keyword>
<reference evidence="3" key="1">
    <citation type="journal article" date="2020" name="BMC Genomics">
        <title>Correction to: Identification and distribution of gene clusters required for synthesis of sphingolipid metabolism inhibitors in diverse species of the filamentous fungus Fusarium.</title>
        <authorList>
            <person name="Kim H.S."/>
            <person name="Lohmar J.M."/>
            <person name="Busman M."/>
            <person name="Brown D.W."/>
            <person name="Naumann T.A."/>
            <person name="Divon H.H."/>
            <person name="Lysoe E."/>
            <person name="Uhlig S."/>
            <person name="Proctor R.H."/>
        </authorList>
    </citation>
    <scope>NUCLEOTIDE SEQUENCE</scope>
    <source>
        <strain evidence="3">NRRL 45417</strain>
    </source>
</reference>
<proteinExistence type="predicted"/>
<gene>
    <name evidence="3" type="ORF">FGADI_8489</name>
</gene>
<name>A0A8H4WTC9_9HYPO</name>
<organism evidence="3 4">
    <name type="scientific">Fusarium gaditjirri</name>
    <dbReference type="NCBI Taxonomy" id="282569"/>
    <lineage>
        <taxon>Eukaryota</taxon>
        <taxon>Fungi</taxon>
        <taxon>Dikarya</taxon>
        <taxon>Ascomycota</taxon>
        <taxon>Pezizomycotina</taxon>
        <taxon>Sordariomycetes</taxon>
        <taxon>Hypocreomycetidae</taxon>
        <taxon>Hypocreales</taxon>
        <taxon>Nectriaceae</taxon>
        <taxon>Fusarium</taxon>
        <taxon>Fusarium nisikadoi species complex</taxon>
    </lineage>
</organism>
<comment type="caution">
    <text evidence="3">The sequence shown here is derived from an EMBL/GenBank/DDBJ whole genome shotgun (WGS) entry which is preliminary data.</text>
</comment>
<dbReference type="GO" id="GO:0016491">
    <property type="term" value="F:oxidoreductase activity"/>
    <property type="evidence" value="ECO:0007669"/>
    <property type="project" value="UniProtKB-KW"/>
</dbReference>
<dbReference type="Pfam" id="PF00248">
    <property type="entry name" value="Aldo_ket_red"/>
    <property type="match status" value="1"/>
</dbReference>
<dbReference type="Proteomes" id="UP000604273">
    <property type="component" value="Unassembled WGS sequence"/>
</dbReference>